<sequence length="70" mass="8579">MSRETRKSPRLNPKNQQEDEPQQIQEDVPTKRYRVNKKLLEERRTKQKYDKPAKEIQEDSEEEESQHIEK</sequence>
<feature type="non-terminal residue" evidence="2">
    <location>
        <position position="70"/>
    </location>
</feature>
<accession>A0AAD4SMJ1</accession>
<evidence type="ECO:0000313" key="2">
    <source>
        <dbReference type="EMBL" id="KAI3911032.1"/>
    </source>
</evidence>
<keyword evidence="3" id="KW-1185">Reference proteome</keyword>
<dbReference type="EMBL" id="JAJJMB010010084">
    <property type="protein sequence ID" value="KAI3911032.1"/>
    <property type="molecule type" value="Genomic_DNA"/>
</dbReference>
<organism evidence="2 3">
    <name type="scientific">Papaver atlanticum</name>
    <dbReference type="NCBI Taxonomy" id="357466"/>
    <lineage>
        <taxon>Eukaryota</taxon>
        <taxon>Viridiplantae</taxon>
        <taxon>Streptophyta</taxon>
        <taxon>Embryophyta</taxon>
        <taxon>Tracheophyta</taxon>
        <taxon>Spermatophyta</taxon>
        <taxon>Magnoliopsida</taxon>
        <taxon>Ranunculales</taxon>
        <taxon>Papaveraceae</taxon>
        <taxon>Papaveroideae</taxon>
        <taxon>Papaver</taxon>
    </lineage>
</organism>
<dbReference type="AlphaFoldDB" id="A0AAD4SMJ1"/>
<comment type="caution">
    <text evidence="2">The sequence shown here is derived from an EMBL/GenBank/DDBJ whole genome shotgun (WGS) entry which is preliminary data.</text>
</comment>
<dbReference type="Proteomes" id="UP001202328">
    <property type="component" value="Unassembled WGS sequence"/>
</dbReference>
<feature type="compositionally biased region" description="Basic and acidic residues" evidence="1">
    <location>
        <begin position="38"/>
        <end position="57"/>
    </location>
</feature>
<protein>
    <submittedName>
        <fullName evidence="2">Uncharacterized protein</fullName>
    </submittedName>
</protein>
<gene>
    <name evidence="2" type="ORF">MKW98_015689</name>
</gene>
<name>A0AAD4SMJ1_9MAGN</name>
<feature type="region of interest" description="Disordered" evidence="1">
    <location>
        <begin position="1"/>
        <end position="70"/>
    </location>
</feature>
<reference evidence="2" key="1">
    <citation type="submission" date="2022-04" db="EMBL/GenBank/DDBJ databases">
        <title>A functionally conserved STORR gene fusion in Papaver species that diverged 16.8 million years ago.</title>
        <authorList>
            <person name="Catania T."/>
        </authorList>
    </citation>
    <scope>NUCLEOTIDE SEQUENCE</scope>
    <source>
        <strain evidence="2">S-188037</strain>
    </source>
</reference>
<proteinExistence type="predicted"/>
<evidence type="ECO:0000256" key="1">
    <source>
        <dbReference type="SAM" id="MobiDB-lite"/>
    </source>
</evidence>
<evidence type="ECO:0000313" key="3">
    <source>
        <dbReference type="Proteomes" id="UP001202328"/>
    </source>
</evidence>